<dbReference type="InterPro" id="IPR005674">
    <property type="entry name" value="CocE/Ser_esterase"/>
</dbReference>
<dbReference type="Gene3D" id="1.10.3020.10">
    <property type="entry name" value="alpha-amino acid ester hydrolase ( Helical cap domain)"/>
    <property type="match status" value="1"/>
</dbReference>
<evidence type="ECO:0000256" key="1">
    <source>
        <dbReference type="ARBA" id="ARBA00022801"/>
    </source>
</evidence>
<evidence type="ECO:0000259" key="4">
    <source>
        <dbReference type="SMART" id="SM00939"/>
    </source>
</evidence>
<dbReference type="Pfam" id="PF02129">
    <property type="entry name" value="Peptidase_S15"/>
    <property type="match status" value="1"/>
</dbReference>
<dbReference type="SUPFAM" id="SSF49785">
    <property type="entry name" value="Galactose-binding domain-like"/>
    <property type="match status" value="1"/>
</dbReference>
<dbReference type="SUPFAM" id="SSF53474">
    <property type="entry name" value="alpha/beta-Hydrolases"/>
    <property type="match status" value="1"/>
</dbReference>
<reference evidence="6" key="1">
    <citation type="submission" date="2023-12" db="EMBL/GenBank/DDBJ databases">
        <title>Novel species in genus Nocardioides.</title>
        <authorList>
            <person name="Zhou H."/>
        </authorList>
    </citation>
    <scope>NUCLEOTIDE SEQUENCE [LARGE SCALE GENOMIC DNA]</scope>
    <source>
        <strain evidence="6">HM61</strain>
    </source>
</reference>
<dbReference type="RefSeq" id="WP_322937231.1">
    <property type="nucleotide sequence ID" value="NZ_CP141059.1"/>
</dbReference>
<feature type="chain" id="PRO_5045191297" evidence="3">
    <location>
        <begin position="33"/>
        <end position="634"/>
    </location>
</feature>
<dbReference type="EMBL" id="CP141059">
    <property type="protein sequence ID" value="WQQ26176.1"/>
    <property type="molecule type" value="Genomic_DNA"/>
</dbReference>
<dbReference type="SMART" id="SM00939">
    <property type="entry name" value="PepX_C"/>
    <property type="match status" value="1"/>
</dbReference>
<evidence type="ECO:0000313" key="6">
    <source>
        <dbReference type="Proteomes" id="UP001327225"/>
    </source>
</evidence>
<keyword evidence="6" id="KW-1185">Reference proteome</keyword>
<keyword evidence="3" id="KW-0732">Signal</keyword>
<feature type="domain" description="Xaa-Pro dipeptidyl-peptidase C-terminal" evidence="4">
    <location>
        <begin position="364"/>
        <end position="630"/>
    </location>
</feature>
<gene>
    <name evidence="5" type="ORF">SHK19_19715</name>
</gene>
<dbReference type="InterPro" id="IPR008979">
    <property type="entry name" value="Galactose-bd-like_sf"/>
</dbReference>
<feature type="region of interest" description="Disordered" evidence="2">
    <location>
        <begin position="413"/>
        <end position="433"/>
    </location>
</feature>
<dbReference type="Gene3D" id="3.40.50.1820">
    <property type="entry name" value="alpha/beta hydrolase"/>
    <property type="match status" value="1"/>
</dbReference>
<feature type="signal peptide" evidence="3">
    <location>
        <begin position="1"/>
        <end position="32"/>
    </location>
</feature>
<dbReference type="InterPro" id="IPR013736">
    <property type="entry name" value="Xaa-Pro_dipept_C"/>
</dbReference>
<dbReference type="InterPro" id="IPR029058">
    <property type="entry name" value="AB_hydrolase_fold"/>
</dbReference>
<dbReference type="Pfam" id="PF08530">
    <property type="entry name" value="PepX_C"/>
    <property type="match status" value="1"/>
</dbReference>
<dbReference type="GO" id="GO:0016787">
    <property type="term" value="F:hydrolase activity"/>
    <property type="evidence" value="ECO:0007669"/>
    <property type="project" value="UniProtKB-KW"/>
</dbReference>
<name>A0ABZ0ZR08_9ACTN</name>
<dbReference type="Gene3D" id="2.60.120.260">
    <property type="entry name" value="Galactose-binding domain-like"/>
    <property type="match status" value="1"/>
</dbReference>
<keyword evidence="1 5" id="KW-0378">Hydrolase</keyword>
<dbReference type="Proteomes" id="UP001327225">
    <property type="component" value="Chromosome"/>
</dbReference>
<dbReference type="PANTHER" id="PTHR43056">
    <property type="entry name" value="PEPTIDASE S9 PROLYL OLIGOPEPTIDASE"/>
    <property type="match status" value="1"/>
</dbReference>
<evidence type="ECO:0000313" key="5">
    <source>
        <dbReference type="EMBL" id="WQQ26176.1"/>
    </source>
</evidence>
<sequence>MYRHRLGTLAAAGTLTALLGAGLAAPGGSASAVPPGPAQVRTPPQAAASVASRWEPRPEQYPGTVTTTDLPIRMDDGVVLRGDLVQPANAQGEAIARKLPVIVMITAYNKSVIAAGTGGLGGPGASYLVKRGYNYLFVDARGTGSSGGRWGAFSARENKDAGRIVGWAHRQDWSNGKVGMAGASYMGISQLMAAGHHAPGLKAIFPQVPGADVYRDIVASGGQIDVGFMPLWLALVTGTGLIPPAYVGSDPASAIGVLVDHLMAGGQFTLPLTLRALLGQDPSYDGPFYRERSAIEYIDDVTVPTFMVGGELDLFQRGTPMLFEELQRNGAPVKMIIGPWDHLEGSSGADVGDAGHGTIAELQLRWFDHWIKGRNGHLGEIAPVTYFEQGSDRWRTARTWVDRDRGVHTRLLSGTSMQGGKAGGLRTAPGSGGESTLLPVPVSGLCTRSTNQWTAGILNQIWPDNPCFANNDINDHTGLIFQTRRLDRAVHFRGPINAHLFVSSLGGDGMLSVAVEDVAPDGTVTRITGGWQVISQRKLIKTRSRYLDGRLIQPWHPFTRASKDKLAPGEIAPVDVEIFPTAAVIRPGHRLRLTIQGYDVPHLLAPIPDIPGQALPITLYTGPGHRSSLTLPGQ</sequence>
<evidence type="ECO:0000256" key="3">
    <source>
        <dbReference type="SAM" id="SignalP"/>
    </source>
</evidence>
<accession>A0ABZ0ZR08</accession>
<dbReference type="InterPro" id="IPR050585">
    <property type="entry name" value="Xaa-Pro_dipeptidyl-ppase/CocE"/>
</dbReference>
<proteinExistence type="predicted"/>
<dbReference type="PANTHER" id="PTHR43056:SF10">
    <property type="entry name" value="COCE_NOND FAMILY, PUTATIVE (AFU_ORTHOLOGUE AFUA_7G00600)-RELATED"/>
    <property type="match status" value="1"/>
</dbReference>
<evidence type="ECO:0000256" key="2">
    <source>
        <dbReference type="SAM" id="MobiDB-lite"/>
    </source>
</evidence>
<organism evidence="5 6">
    <name type="scientific">Nocardioides bizhenqiangii</name>
    <dbReference type="NCBI Taxonomy" id="3095076"/>
    <lineage>
        <taxon>Bacteria</taxon>
        <taxon>Bacillati</taxon>
        <taxon>Actinomycetota</taxon>
        <taxon>Actinomycetes</taxon>
        <taxon>Propionibacteriales</taxon>
        <taxon>Nocardioidaceae</taxon>
        <taxon>Nocardioides</taxon>
    </lineage>
</organism>
<dbReference type="NCBIfam" id="TIGR00976">
    <property type="entry name" value="CocE_NonD"/>
    <property type="match status" value="1"/>
</dbReference>
<protein>
    <submittedName>
        <fullName evidence="5">CocE/NonD family hydrolase</fullName>
    </submittedName>
</protein>
<dbReference type="InterPro" id="IPR000383">
    <property type="entry name" value="Xaa-Pro-like_dom"/>
</dbReference>